<evidence type="ECO:0000313" key="10">
    <source>
        <dbReference type="Proteomes" id="UP001152172"/>
    </source>
</evidence>
<gene>
    <name evidence="9" type="ORF">M9R61_07085</name>
</gene>
<name>A0A9X3R936_9BACI</name>
<dbReference type="Gene3D" id="1.20.1730.10">
    <property type="entry name" value="Sodium/glucose cotransporter"/>
    <property type="match status" value="1"/>
</dbReference>
<dbReference type="Pfam" id="PF00474">
    <property type="entry name" value="SSF"/>
    <property type="match status" value="1"/>
</dbReference>
<evidence type="ECO:0000256" key="2">
    <source>
        <dbReference type="ARBA" id="ARBA00006434"/>
    </source>
</evidence>
<dbReference type="RefSeq" id="WP_269921556.1">
    <property type="nucleotide sequence ID" value="NZ_JAMKBI010000004.1"/>
</dbReference>
<dbReference type="InterPro" id="IPR050277">
    <property type="entry name" value="Sodium:Solute_Symporter"/>
</dbReference>
<dbReference type="EMBL" id="JAMKBI010000004">
    <property type="protein sequence ID" value="MCZ8533115.1"/>
    <property type="molecule type" value="Genomic_DNA"/>
</dbReference>
<feature type="transmembrane region" description="Helical" evidence="8">
    <location>
        <begin position="84"/>
        <end position="103"/>
    </location>
</feature>
<comment type="subcellular location">
    <subcellularLocation>
        <location evidence="1">Membrane</location>
        <topology evidence="1">Multi-pass membrane protein</topology>
    </subcellularLocation>
</comment>
<evidence type="ECO:0000256" key="1">
    <source>
        <dbReference type="ARBA" id="ARBA00004141"/>
    </source>
</evidence>
<feature type="transmembrane region" description="Helical" evidence="8">
    <location>
        <begin position="263"/>
        <end position="288"/>
    </location>
</feature>
<feature type="transmembrane region" description="Helical" evidence="8">
    <location>
        <begin position="37"/>
        <end position="64"/>
    </location>
</feature>
<evidence type="ECO:0000256" key="7">
    <source>
        <dbReference type="RuleBase" id="RU362091"/>
    </source>
</evidence>
<comment type="similarity">
    <text evidence="2 7">Belongs to the sodium:solute symporter (SSF) (TC 2.A.21) family.</text>
</comment>
<evidence type="ECO:0000256" key="3">
    <source>
        <dbReference type="ARBA" id="ARBA00022448"/>
    </source>
</evidence>
<dbReference type="AlphaFoldDB" id="A0A9X3R936"/>
<evidence type="ECO:0000313" key="9">
    <source>
        <dbReference type="EMBL" id="MCZ8533115.1"/>
    </source>
</evidence>
<evidence type="ECO:0000256" key="6">
    <source>
        <dbReference type="ARBA" id="ARBA00023136"/>
    </source>
</evidence>
<feature type="transmembrane region" description="Helical" evidence="8">
    <location>
        <begin position="6"/>
        <end position="25"/>
    </location>
</feature>
<dbReference type="GO" id="GO:0005886">
    <property type="term" value="C:plasma membrane"/>
    <property type="evidence" value="ECO:0007669"/>
    <property type="project" value="TreeGrafter"/>
</dbReference>
<accession>A0A9X3R936</accession>
<feature type="transmembrane region" description="Helical" evidence="8">
    <location>
        <begin position="312"/>
        <end position="340"/>
    </location>
</feature>
<dbReference type="GO" id="GO:0022857">
    <property type="term" value="F:transmembrane transporter activity"/>
    <property type="evidence" value="ECO:0007669"/>
    <property type="project" value="InterPro"/>
</dbReference>
<keyword evidence="4 8" id="KW-0812">Transmembrane</keyword>
<organism evidence="9 10">
    <name type="scientific">Psychrobacillus psychrodurans</name>
    <dbReference type="NCBI Taxonomy" id="126157"/>
    <lineage>
        <taxon>Bacteria</taxon>
        <taxon>Bacillati</taxon>
        <taxon>Bacillota</taxon>
        <taxon>Bacilli</taxon>
        <taxon>Bacillales</taxon>
        <taxon>Bacillaceae</taxon>
        <taxon>Psychrobacillus</taxon>
    </lineage>
</organism>
<evidence type="ECO:0000256" key="4">
    <source>
        <dbReference type="ARBA" id="ARBA00022692"/>
    </source>
</evidence>
<dbReference type="PROSITE" id="PS50283">
    <property type="entry name" value="NA_SOLUT_SYMP_3"/>
    <property type="match status" value="1"/>
</dbReference>
<feature type="transmembrane region" description="Helical" evidence="8">
    <location>
        <begin position="427"/>
        <end position="459"/>
    </location>
</feature>
<sequence length="476" mass="51559">MGLSFWTWTLTIVLSLFFIGMSFFFKKKADASFAHYAIAGGSLPFFLLLFTDIATIMGVGNFVGHSSKGYEIGIANIPFVVGEQGAKILFALVFAGFAAKFTYKTLAEMINDLIVRDRITRSLVAILTSSIMIAWVSGQAMGMGALFSTFTGAEPVLMILVFSAVFIIYTAVGGMYSVVWTDLIQGGILIAIAVWFYFQVFDRIDFSYTNLKTGLAEVGSSELIQMNLSVMEVVTLFVTGTLGILAAQVYWQRCFASKSSKSASRAMLISGIVAIFFTTLATISGLVVKIQNPTLDADNAISWLILEEMTQLAALAFFIMIFMAAISSASSLLHSAAVVIINDLVIPNIKEKTDLFYLKLTRVSVVVFGIFTIVTAIWADSIIDLFSLAYSMAGGGVVPVLIVGLLWKSKKNSTFEMGMKNSQVSVWGARIGIISGAIVSLILGILWGVLASVILTILFSKLLPSEDIMIGSREMS</sequence>
<feature type="transmembrane region" description="Helical" evidence="8">
    <location>
        <begin position="183"/>
        <end position="201"/>
    </location>
</feature>
<comment type="caution">
    <text evidence="9">The sequence shown here is derived from an EMBL/GenBank/DDBJ whole genome shotgun (WGS) entry which is preliminary data.</text>
</comment>
<feature type="transmembrane region" description="Helical" evidence="8">
    <location>
        <begin position="156"/>
        <end position="176"/>
    </location>
</feature>
<dbReference type="InterPro" id="IPR038377">
    <property type="entry name" value="Na/Glc_symporter_sf"/>
</dbReference>
<proteinExistence type="inferred from homology"/>
<feature type="transmembrane region" description="Helical" evidence="8">
    <location>
        <begin position="123"/>
        <end position="150"/>
    </location>
</feature>
<feature type="transmembrane region" description="Helical" evidence="8">
    <location>
        <begin position="385"/>
        <end position="407"/>
    </location>
</feature>
<evidence type="ECO:0000256" key="8">
    <source>
        <dbReference type="SAM" id="Phobius"/>
    </source>
</evidence>
<keyword evidence="3" id="KW-0813">Transport</keyword>
<keyword evidence="6 8" id="KW-0472">Membrane</keyword>
<keyword evidence="10" id="KW-1185">Reference proteome</keyword>
<dbReference type="Proteomes" id="UP001152172">
    <property type="component" value="Unassembled WGS sequence"/>
</dbReference>
<feature type="transmembrane region" description="Helical" evidence="8">
    <location>
        <begin position="360"/>
        <end position="379"/>
    </location>
</feature>
<feature type="transmembrane region" description="Helical" evidence="8">
    <location>
        <begin position="233"/>
        <end position="251"/>
    </location>
</feature>
<reference evidence="9" key="1">
    <citation type="submission" date="2022-05" db="EMBL/GenBank/DDBJ databases">
        <authorList>
            <person name="Colautti A."/>
            <person name="Iacumin L."/>
        </authorList>
    </citation>
    <scope>NUCLEOTIDE SEQUENCE</scope>
    <source>
        <strain evidence="9">DSM 30747</strain>
    </source>
</reference>
<keyword evidence="5 8" id="KW-1133">Transmembrane helix</keyword>
<dbReference type="PANTHER" id="PTHR48086:SF7">
    <property type="entry name" value="SODIUM-SOLUTE SYMPORTER-RELATED"/>
    <property type="match status" value="1"/>
</dbReference>
<evidence type="ECO:0000256" key="5">
    <source>
        <dbReference type="ARBA" id="ARBA00022989"/>
    </source>
</evidence>
<protein>
    <submittedName>
        <fullName evidence="9">Sodium:solute symporter family protein</fullName>
    </submittedName>
</protein>
<dbReference type="InterPro" id="IPR001734">
    <property type="entry name" value="Na/solute_symporter"/>
</dbReference>
<dbReference type="PANTHER" id="PTHR48086">
    <property type="entry name" value="SODIUM/PROLINE SYMPORTER-RELATED"/>
    <property type="match status" value="1"/>
</dbReference>